<comment type="caution">
    <text evidence="3">The sequence shown here is derived from an EMBL/GenBank/DDBJ whole genome shotgun (WGS) entry which is preliminary data.</text>
</comment>
<dbReference type="EMBL" id="JAUTBB010000001">
    <property type="protein sequence ID" value="MDQ1120414.1"/>
    <property type="molecule type" value="Genomic_DNA"/>
</dbReference>
<dbReference type="EMBL" id="SHMB01000001">
    <property type="protein sequence ID" value="TAA32992.1"/>
    <property type="molecule type" value="Genomic_DNA"/>
</dbReference>
<dbReference type="RefSeq" id="WP_130515063.1">
    <property type="nucleotide sequence ID" value="NZ_CP095475.1"/>
</dbReference>
<evidence type="ECO:0000313" key="4">
    <source>
        <dbReference type="EMBL" id="TAA34370.1"/>
    </source>
</evidence>
<gene>
    <name evidence="5" type="ORF">EA655_20000</name>
    <name evidence="4" type="ORF">EA656_11520</name>
    <name evidence="2" type="ORF">EA658_03790</name>
    <name evidence="3" type="ORF">EA661_01580</name>
    <name evidence="1" type="ORF">QE383_002722</name>
</gene>
<reference evidence="6 7" key="1">
    <citation type="submission" date="2019-02" db="EMBL/GenBank/DDBJ databases">
        <title>WGS of Pseudoxanthomonas species novum from clinical isolates.</title>
        <authorList>
            <person name="Bernier A.-M."/>
            <person name="Bernard K."/>
            <person name="Vachon A."/>
        </authorList>
    </citation>
    <scope>NUCLEOTIDE SEQUENCE [LARGE SCALE GENOMIC DNA]</scope>
    <source>
        <strain evidence="8">NML 170316</strain>
        <strain evidence="5 9">NML130969</strain>
        <strain evidence="4 7">NML140781</strain>
        <strain evidence="2">NML170316</strain>
        <strain evidence="3 6">NML171202</strain>
    </source>
</reference>
<evidence type="ECO:0000313" key="1">
    <source>
        <dbReference type="EMBL" id="MDQ1120414.1"/>
    </source>
</evidence>
<accession>A0A4Q9TIH9</accession>
<dbReference type="GeneID" id="93827670"/>
<dbReference type="OrthoDB" id="5986419at2"/>
<dbReference type="Proteomes" id="UP000294164">
    <property type="component" value="Unassembled WGS sequence"/>
</dbReference>
<accession>A0A4V2HEI8</accession>
<accession>A0A4Q8LUY1</accession>
<sequence length="70" mass="7833">MQRLLLTVAAREQGWQLYEGDQGRQFFEDREEALHTAALIAATLHQRHGIRSGVVMDMAGCEAVLVSRHG</sequence>
<dbReference type="Proteomes" id="UP000291286">
    <property type="component" value="Unassembled WGS sequence"/>
</dbReference>
<keyword evidence="8" id="KW-1185">Reference proteome</keyword>
<dbReference type="EMBL" id="SHME01000001">
    <property type="protein sequence ID" value="TAA22713.1"/>
    <property type="molecule type" value="Genomic_DNA"/>
</dbReference>
<dbReference type="AlphaFoldDB" id="A0A4Q9TIH9"/>
<evidence type="ECO:0000313" key="9">
    <source>
        <dbReference type="Proteomes" id="UP000294164"/>
    </source>
</evidence>
<proteinExistence type="predicted"/>
<evidence type="ECO:0008006" key="10">
    <source>
        <dbReference type="Google" id="ProtNLM"/>
    </source>
</evidence>
<dbReference type="Proteomes" id="UP000293089">
    <property type="component" value="Unassembled WGS sequence"/>
</dbReference>
<organism evidence="3 6">
    <name type="scientific">Pseudoxanthomonas winnipegensis</name>
    <dbReference type="NCBI Taxonomy" id="2480810"/>
    <lineage>
        <taxon>Bacteria</taxon>
        <taxon>Pseudomonadati</taxon>
        <taxon>Pseudomonadota</taxon>
        <taxon>Gammaproteobacteria</taxon>
        <taxon>Lysobacterales</taxon>
        <taxon>Lysobacteraceae</taxon>
        <taxon>Pseudoxanthomonas</taxon>
    </lineage>
</organism>
<dbReference type="Proteomes" id="UP001234354">
    <property type="component" value="Unassembled WGS sequence"/>
</dbReference>
<dbReference type="Proteomes" id="UP000292087">
    <property type="component" value="Unassembled WGS sequence"/>
</dbReference>
<reference evidence="1" key="2">
    <citation type="submission" date="2023-07" db="EMBL/GenBank/DDBJ databases">
        <title>Functional and genomic diversity of the sorghum phyllosphere microbiome.</title>
        <authorList>
            <person name="Shade A."/>
        </authorList>
    </citation>
    <scope>NUCLEOTIDE SEQUENCE</scope>
    <source>
        <strain evidence="1">SORGH_AS_0908</strain>
    </source>
</reference>
<evidence type="ECO:0000313" key="7">
    <source>
        <dbReference type="Proteomes" id="UP000292087"/>
    </source>
</evidence>
<evidence type="ECO:0000313" key="8">
    <source>
        <dbReference type="Proteomes" id="UP000293089"/>
    </source>
</evidence>
<evidence type="ECO:0000313" key="6">
    <source>
        <dbReference type="Proteomes" id="UP000291286"/>
    </source>
</evidence>
<evidence type="ECO:0000313" key="5">
    <source>
        <dbReference type="EMBL" id="TAA35248.1"/>
    </source>
</evidence>
<protein>
    <recommendedName>
        <fullName evidence="10">DUF2188 domain-containing protein</fullName>
    </recommendedName>
</protein>
<evidence type="ECO:0000313" key="3">
    <source>
        <dbReference type="EMBL" id="TAA32992.1"/>
    </source>
</evidence>
<dbReference type="EMBL" id="SHMF01000003">
    <property type="protein sequence ID" value="TAA34370.1"/>
    <property type="molecule type" value="Genomic_DNA"/>
</dbReference>
<dbReference type="EMBL" id="SHMG01000017">
    <property type="protein sequence ID" value="TAA35248.1"/>
    <property type="molecule type" value="Genomic_DNA"/>
</dbReference>
<name>A0A4Q9TIH9_9GAMM</name>
<accession>A0A4Q8LRV7</accession>
<evidence type="ECO:0000313" key="2">
    <source>
        <dbReference type="EMBL" id="TAA22713.1"/>
    </source>
</evidence>